<evidence type="ECO:0000259" key="2">
    <source>
        <dbReference type="PROSITE" id="PS51464"/>
    </source>
</evidence>
<dbReference type="Proteomes" id="UP000616114">
    <property type="component" value="Unassembled WGS sequence"/>
</dbReference>
<gene>
    <name evidence="3" type="ORF">GCM10011333_22000</name>
</gene>
<dbReference type="SUPFAM" id="SSF53697">
    <property type="entry name" value="SIS domain"/>
    <property type="match status" value="1"/>
</dbReference>
<dbReference type="RefSeq" id="WP_188550938.1">
    <property type="nucleotide sequence ID" value="NZ_BMFY01000009.1"/>
</dbReference>
<dbReference type="Gene3D" id="3.40.50.10490">
    <property type="entry name" value="Glucose-6-phosphate isomerase like protein, domain 1"/>
    <property type="match status" value="1"/>
</dbReference>
<comment type="similarity">
    <text evidence="1">Belongs to the SIS family. PHI subfamily.</text>
</comment>
<dbReference type="PANTHER" id="PTHR43443">
    <property type="entry name" value="3-HEXULOSE-6-PHOSPHATE ISOMERASE"/>
    <property type="match status" value="1"/>
</dbReference>
<dbReference type="GO" id="GO:0097367">
    <property type="term" value="F:carbohydrate derivative binding"/>
    <property type="evidence" value="ECO:0007669"/>
    <property type="project" value="InterPro"/>
</dbReference>
<evidence type="ECO:0000313" key="3">
    <source>
        <dbReference type="EMBL" id="GGA18541.1"/>
    </source>
</evidence>
<dbReference type="GO" id="GO:1901135">
    <property type="term" value="P:carbohydrate derivative metabolic process"/>
    <property type="evidence" value="ECO:0007669"/>
    <property type="project" value="InterPro"/>
</dbReference>
<dbReference type="PANTHER" id="PTHR43443:SF1">
    <property type="entry name" value="3-HEXULOSE-6-PHOSPHATE ISOMERASE"/>
    <property type="match status" value="1"/>
</dbReference>
<evidence type="ECO:0000256" key="1">
    <source>
        <dbReference type="ARBA" id="ARBA00009235"/>
    </source>
</evidence>
<dbReference type="Pfam" id="PF01380">
    <property type="entry name" value="SIS"/>
    <property type="match status" value="1"/>
</dbReference>
<feature type="domain" description="SIS" evidence="2">
    <location>
        <begin position="37"/>
        <end position="173"/>
    </location>
</feature>
<organism evidence="3 4">
    <name type="scientific">Sediminivirga luteola</name>
    <dbReference type="NCBI Taxonomy" id="1774748"/>
    <lineage>
        <taxon>Bacteria</taxon>
        <taxon>Bacillati</taxon>
        <taxon>Actinomycetota</taxon>
        <taxon>Actinomycetes</taxon>
        <taxon>Micrococcales</taxon>
        <taxon>Brevibacteriaceae</taxon>
        <taxon>Sediminivirga</taxon>
    </lineage>
</organism>
<dbReference type="NCBIfam" id="TIGR03127">
    <property type="entry name" value="RuMP_HxlB"/>
    <property type="match status" value="1"/>
</dbReference>
<dbReference type="InterPro" id="IPR046348">
    <property type="entry name" value="SIS_dom_sf"/>
</dbReference>
<dbReference type="AlphaFoldDB" id="A0A8J2TZ24"/>
<reference evidence="3" key="2">
    <citation type="submission" date="2020-09" db="EMBL/GenBank/DDBJ databases">
        <authorList>
            <person name="Sun Q."/>
            <person name="Zhou Y."/>
        </authorList>
    </citation>
    <scope>NUCLEOTIDE SEQUENCE</scope>
    <source>
        <strain evidence="3">CGMCC 1.12785</strain>
    </source>
</reference>
<protein>
    <submittedName>
        <fullName evidence="3">6-phospho 3-hexuloisomerase</fullName>
    </submittedName>
</protein>
<name>A0A8J2TZ24_9MICO</name>
<dbReference type="EMBL" id="BMFY01000009">
    <property type="protein sequence ID" value="GGA18541.1"/>
    <property type="molecule type" value="Genomic_DNA"/>
</dbReference>
<dbReference type="InterPro" id="IPR001347">
    <property type="entry name" value="SIS_dom"/>
</dbReference>
<dbReference type="InterPro" id="IPR017552">
    <property type="entry name" value="PHI/rmpB"/>
</dbReference>
<evidence type="ECO:0000313" key="4">
    <source>
        <dbReference type="Proteomes" id="UP000616114"/>
    </source>
</evidence>
<dbReference type="GO" id="GO:0016853">
    <property type="term" value="F:isomerase activity"/>
    <property type="evidence" value="ECO:0007669"/>
    <property type="project" value="InterPro"/>
</dbReference>
<comment type="caution">
    <text evidence="3">The sequence shown here is derived from an EMBL/GenBank/DDBJ whole genome shotgun (WGS) entry which is preliminary data.</text>
</comment>
<reference evidence="3" key="1">
    <citation type="journal article" date="2014" name="Int. J. Syst. Evol. Microbiol.">
        <title>Complete genome sequence of Corynebacterium casei LMG S-19264T (=DSM 44701T), isolated from a smear-ripened cheese.</title>
        <authorList>
            <consortium name="US DOE Joint Genome Institute (JGI-PGF)"/>
            <person name="Walter F."/>
            <person name="Albersmeier A."/>
            <person name="Kalinowski J."/>
            <person name="Ruckert C."/>
        </authorList>
    </citation>
    <scope>NUCLEOTIDE SEQUENCE</scope>
    <source>
        <strain evidence="3">CGMCC 1.12785</strain>
    </source>
</reference>
<dbReference type="PROSITE" id="PS51464">
    <property type="entry name" value="SIS"/>
    <property type="match status" value="1"/>
</dbReference>
<keyword evidence="4" id="KW-1185">Reference proteome</keyword>
<accession>A0A8J2TZ24</accession>
<proteinExistence type="inferred from homology"/>
<sequence>MTAEADRDETVRGFALHAVDEIARLVTAIDAEALEAAAALLCRVPRVHLSGNGRSGLMAKAIAMRLMHIGLQSFVVGEIAAPGIQKDDLLTIVSASGRGTLLEQARTARDFGARVLAITADPDNPLAQEAQARIIVPARTEVATRQHAGSLFEQGVLITGDALCHSVQARLKVPTSELNRRHANLL</sequence>